<dbReference type="FunFam" id="3.90.850.10:FF:000002">
    <property type="entry name" value="2-hydroxyhepta-2,4-diene-1,7-dioate isomerase"/>
    <property type="match status" value="1"/>
</dbReference>
<dbReference type="EnsemblMetazoa" id="G13833.1">
    <property type="protein sequence ID" value="G13833.1:cds"/>
    <property type="gene ID" value="G13833"/>
</dbReference>
<feature type="domain" description="Fumarylacetoacetase-like C-terminal" evidence="3">
    <location>
        <begin position="79"/>
        <end position="279"/>
    </location>
</feature>
<dbReference type="PANTHER" id="PTHR42796:SF4">
    <property type="entry name" value="FUMARYLACETOACETATE HYDROLASE DOMAIN-CONTAINING PROTEIN 2A"/>
    <property type="match status" value="1"/>
</dbReference>
<proteinExistence type="inferred from homology"/>
<dbReference type="SUPFAM" id="SSF56529">
    <property type="entry name" value="FAH"/>
    <property type="match status" value="1"/>
</dbReference>
<dbReference type="InterPro" id="IPR036663">
    <property type="entry name" value="Fumarylacetoacetase_C_sf"/>
</dbReference>
<dbReference type="InterPro" id="IPR051121">
    <property type="entry name" value="FAH"/>
</dbReference>
<dbReference type="Pfam" id="PF01557">
    <property type="entry name" value="FAA_hydrolase"/>
    <property type="match status" value="1"/>
</dbReference>
<evidence type="ECO:0000313" key="5">
    <source>
        <dbReference type="Proteomes" id="UP000005408"/>
    </source>
</evidence>
<keyword evidence="5" id="KW-1185">Reference proteome</keyword>
<dbReference type="GO" id="GO:0046872">
    <property type="term" value="F:metal ion binding"/>
    <property type="evidence" value="ECO:0007669"/>
    <property type="project" value="UniProtKB-KW"/>
</dbReference>
<sequence length="498" mass="56412">MRFVQFTKDGDRKLGLEIKDGRAIVDLNAANPELPSNLRDFIKGGDVNLKKVQRMLDIDDYALNTDSVRLEAPILRPEKVLCVGMNYRDHCREQGATVPEEPVVFGKFPSCIIGPQDDLHYPAETQKLDWEVELALVIGKEAKHVQKDQAMDYIFGFSVALDVSARDWQNKLKNGGQVLLGKAMDEFCPLGPVVVTKDEVNDVHNLGIRCRVNGIIKQSSNTNQLVHRSEAIIAHISRFITLKPGDVVLTGSPPGVGFTRNPPEFLKRGDVVESGIENIDDTCSIAGFIFFLSHYVTSRHILKPCPTKSSRFDSTIKAASIKNEYFIQHLRSRLNMFRNATEKLREKYIPPQGRRITSNRKIVSLNSTNIIQLDVTSPFSLEQLKLTNCSLLDIYRNLTLIASFLDLMEKDEDKYSHGELSSFIGEASQALYHLCFDLHTILRNGHCLSEAKCIEIENIDRFRTPNNQYRFYRDFVILNESIKYADHIRSQSNTPTPV</sequence>
<evidence type="ECO:0000313" key="4">
    <source>
        <dbReference type="EnsemblMetazoa" id="G13833.1:cds"/>
    </source>
</evidence>
<dbReference type="PANTHER" id="PTHR42796">
    <property type="entry name" value="FUMARYLACETOACETATE HYDROLASE DOMAIN-CONTAINING PROTEIN 2A-RELATED"/>
    <property type="match status" value="1"/>
</dbReference>
<dbReference type="GO" id="GO:0050163">
    <property type="term" value="F:oxaloacetate tautomerase activity"/>
    <property type="evidence" value="ECO:0007669"/>
    <property type="project" value="UniProtKB-ARBA"/>
</dbReference>
<dbReference type="Gene3D" id="3.90.850.10">
    <property type="entry name" value="Fumarylacetoacetase-like, C-terminal domain"/>
    <property type="match status" value="1"/>
</dbReference>
<protein>
    <recommendedName>
        <fullName evidence="3">Fumarylacetoacetase-like C-terminal domain-containing protein</fullName>
    </recommendedName>
</protein>
<evidence type="ECO:0000256" key="1">
    <source>
        <dbReference type="ARBA" id="ARBA00010211"/>
    </source>
</evidence>
<dbReference type="Proteomes" id="UP000005408">
    <property type="component" value="Unassembled WGS sequence"/>
</dbReference>
<organism evidence="4 5">
    <name type="scientific">Magallana gigas</name>
    <name type="common">Pacific oyster</name>
    <name type="synonym">Crassostrea gigas</name>
    <dbReference type="NCBI Taxonomy" id="29159"/>
    <lineage>
        <taxon>Eukaryota</taxon>
        <taxon>Metazoa</taxon>
        <taxon>Spiralia</taxon>
        <taxon>Lophotrochozoa</taxon>
        <taxon>Mollusca</taxon>
        <taxon>Bivalvia</taxon>
        <taxon>Autobranchia</taxon>
        <taxon>Pteriomorphia</taxon>
        <taxon>Ostreida</taxon>
        <taxon>Ostreoidea</taxon>
        <taxon>Ostreidae</taxon>
        <taxon>Magallana</taxon>
    </lineage>
</organism>
<name>A0A8W8IEP1_MAGGI</name>
<evidence type="ECO:0000259" key="3">
    <source>
        <dbReference type="Pfam" id="PF01557"/>
    </source>
</evidence>
<keyword evidence="2" id="KW-0479">Metal-binding</keyword>
<dbReference type="GO" id="GO:0006107">
    <property type="term" value="P:oxaloacetate metabolic process"/>
    <property type="evidence" value="ECO:0007669"/>
    <property type="project" value="UniProtKB-ARBA"/>
</dbReference>
<accession>A0A8W8IEP1</accession>
<dbReference type="InterPro" id="IPR011234">
    <property type="entry name" value="Fumarylacetoacetase-like_C"/>
</dbReference>
<evidence type="ECO:0000256" key="2">
    <source>
        <dbReference type="ARBA" id="ARBA00022723"/>
    </source>
</evidence>
<reference evidence="4" key="1">
    <citation type="submission" date="2022-08" db="UniProtKB">
        <authorList>
            <consortium name="EnsemblMetazoa"/>
        </authorList>
    </citation>
    <scope>IDENTIFICATION</scope>
    <source>
        <strain evidence="4">05x7-T-G4-1.051#20</strain>
    </source>
</reference>
<comment type="similarity">
    <text evidence="1">Belongs to the FAH family.</text>
</comment>
<dbReference type="AlphaFoldDB" id="A0A8W8IEP1"/>